<dbReference type="OrthoDB" id="6272950at2759"/>
<organism evidence="7">
    <name type="scientific">Taenia asiatica</name>
    <name type="common">Asian tapeworm</name>
    <dbReference type="NCBI Taxonomy" id="60517"/>
    <lineage>
        <taxon>Eukaryota</taxon>
        <taxon>Metazoa</taxon>
        <taxon>Spiralia</taxon>
        <taxon>Lophotrochozoa</taxon>
        <taxon>Platyhelminthes</taxon>
        <taxon>Cestoda</taxon>
        <taxon>Eucestoda</taxon>
        <taxon>Cyclophyllidea</taxon>
        <taxon>Taeniidae</taxon>
        <taxon>Taenia</taxon>
    </lineage>
</organism>
<keyword evidence="1" id="KW-0195">Cyclin</keyword>
<dbReference type="Pfam" id="PF02984">
    <property type="entry name" value="Cyclin_C"/>
    <property type="match status" value="1"/>
</dbReference>
<dbReference type="STRING" id="60517.A0A0R3VUU2"/>
<evidence type="ECO:0000313" key="6">
    <source>
        <dbReference type="Proteomes" id="UP000282613"/>
    </source>
</evidence>
<dbReference type="Gene3D" id="1.10.472.10">
    <property type="entry name" value="Cyclin-like"/>
    <property type="match status" value="4"/>
</dbReference>
<reference evidence="7" key="1">
    <citation type="submission" date="2017-02" db="UniProtKB">
        <authorList>
            <consortium name="WormBaseParasite"/>
        </authorList>
    </citation>
    <scope>IDENTIFICATION</scope>
</reference>
<evidence type="ECO:0000313" key="5">
    <source>
        <dbReference type="EMBL" id="VDK22497.1"/>
    </source>
</evidence>
<feature type="domain" description="Cyclin C-terminal" evidence="4">
    <location>
        <begin position="118"/>
        <end position="219"/>
    </location>
</feature>
<dbReference type="InterPro" id="IPR039361">
    <property type="entry name" value="Cyclin"/>
</dbReference>
<dbReference type="InterPro" id="IPR004367">
    <property type="entry name" value="Cyclin_C-dom"/>
</dbReference>
<evidence type="ECO:0000256" key="1">
    <source>
        <dbReference type="ARBA" id="ARBA00023127"/>
    </source>
</evidence>
<dbReference type="SUPFAM" id="SSF47954">
    <property type="entry name" value="Cyclin-like"/>
    <property type="match status" value="3"/>
</dbReference>
<dbReference type="EMBL" id="UYRS01000229">
    <property type="protein sequence ID" value="VDK22497.1"/>
    <property type="molecule type" value="Genomic_DNA"/>
</dbReference>
<dbReference type="Proteomes" id="UP000282613">
    <property type="component" value="Unassembled WGS sequence"/>
</dbReference>
<proteinExistence type="predicted"/>
<reference evidence="5 6" key="2">
    <citation type="submission" date="2018-11" db="EMBL/GenBank/DDBJ databases">
        <authorList>
            <consortium name="Pathogen Informatics"/>
        </authorList>
    </citation>
    <scope>NUCLEOTIDE SEQUENCE [LARGE SCALE GENOMIC DNA]</scope>
</reference>
<evidence type="ECO:0000313" key="7">
    <source>
        <dbReference type="WBParaSite" id="TASK_0000111701-mRNA-1"/>
    </source>
</evidence>
<feature type="compositionally biased region" description="Acidic residues" evidence="2">
    <location>
        <begin position="268"/>
        <end position="299"/>
    </location>
</feature>
<dbReference type="InterPro" id="IPR006671">
    <property type="entry name" value="Cyclin_N"/>
</dbReference>
<dbReference type="WBParaSite" id="TASK_0000111701-mRNA-1">
    <property type="protein sequence ID" value="TASK_0000111701-mRNA-1"/>
    <property type="gene ID" value="TASK_0000111701"/>
</dbReference>
<feature type="domain" description="Cyclin N-terminal" evidence="3">
    <location>
        <begin position="12"/>
        <end position="115"/>
    </location>
</feature>
<evidence type="ECO:0000259" key="4">
    <source>
        <dbReference type="Pfam" id="PF02984"/>
    </source>
</evidence>
<accession>A0A0R3VUU2</accession>
<keyword evidence="6" id="KW-1185">Reference proteome</keyword>
<dbReference type="Pfam" id="PF00134">
    <property type="entry name" value="Cyclin_N"/>
    <property type="match status" value="1"/>
</dbReference>
<dbReference type="AlphaFoldDB" id="A0A0R3VUU2"/>
<feature type="region of interest" description="Disordered" evidence="2">
    <location>
        <begin position="264"/>
        <end position="322"/>
    </location>
</feature>
<sequence>MKEFIPDSLTRSGIDAAFRAHLFGWMLRVQVYIGISSEILHLGSLYVDRYLWRKATSPAECNILTGAALWVAIKTATAQLCLDPDLICNLAKNSFNKEQLLCMELDLLKVLDFRLICPTPYNYLEIFLRICNDIPPFCTRLVNLACSYILDLGLMEYKLTQFPAFLRCLAVIYLIRRILRVNGGILQGGRTNVSVEDFHEFSLLPLVPKELEILTGYSEESCLPSIAFIYGALVQKAKEFLSRSSKYPITLLVMLENRYYPEYNPSQSEEEYDDDQDFDEDEFDEEEMDFDEEPSLNDWEGEHDGGYDINEPASHGSNGEEETAEALTLYGHVQQCAGFPTHFLFMAVELLDYYTNLSVIPLYEYQLVACAAQKMVLDLRPQFALTGPAILIFTRNAYTLQQLQNMEIQVQRVVGWYQHTPNPYNYLSVCFRYFERLCRPLSRVECFLMCRYILELGLTESRLVPYSAIYRCCGAIYLLRRIIQHQFIAQYPAHRDRIVGAFPLWPRDLELFTGVEEHRHLKIVAYYYGRQLYANRQLLRQAHLPGPPGILVCIMS</sequence>
<dbReference type="InterPro" id="IPR036915">
    <property type="entry name" value="Cyclin-like_sf"/>
</dbReference>
<name>A0A0R3VUU2_TAEAS</name>
<gene>
    <name evidence="5" type="ORF">TASK_LOCUS1118</name>
</gene>
<evidence type="ECO:0000259" key="3">
    <source>
        <dbReference type="Pfam" id="PF00134"/>
    </source>
</evidence>
<dbReference type="PANTHER" id="PTHR10177">
    <property type="entry name" value="CYCLINS"/>
    <property type="match status" value="1"/>
</dbReference>
<protein>
    <submittedName>
        <fullName evidence="7">Cyclin-L1</fullName>
    </submittedName>
</protein>
<evidence type="ECO:0000256" key="2">
    <source>
        <dbReference type="SAM" id="MobiDB-lite"/>
    </source>
</evidence>